<keyword evidence="2" id="KW-1003">Cell membrane</keyword>
<evidence type="ECO:0000256" key="2">
    <source>
        <dbReference type="ARBA" id="ARBA00022475"/>
    </source>
</evidence>
<feature type="transmembrane region" description="Helical" evidence="6">
    <location>
        <begin position="95"/>
        <end position="117"/>
    </location>
</feature>
<evidence type="ECO:0000256" key="6">
    <source>
        <dbReference type="SAM" id="Phobius"/>
    </source>
</evidence>
<accession>J9FFK7</accession>
<dbReference type="GO" id="GO:0043190">
    <property type="term" value="C:ATP-binding cassette (ABC) transporter complex"/>
    <property type="evidence" value="ECO:0007669"/>
    <property type="project" value="TreeGrafter"/>
</dbReference>
<dbReference type="Pfam" id="PF03739">
    <property type="entry name" value="LptF_LptG"/>
    <property type="match status" value="1"/>
</dbReference>
<dbReference type="PANTHER" id="PTHR33529:SF6">
    <property type="entry name" value="YJGP_YJGQ FAMILY PERMEASE"/>
    <property type="match status" value="1"/>
</dbReference>
<keyword evidence="5 6" id="KW-0472">Membrane</keyword>
<dbReference type="InterPro" id="IPR005495">
    <property type="entry name" value="LptG/LptF_permease"/>
</dbReference>
<feature type="transmembrane region" description="Helical" evidence="6">
    <location>
        <begin position="65"/>
        <end position="83"/>
    </location>
</feature>
<evidence type="ECO:0000256" key="1">
    <source>
        <dbReference type="ARBA" id="ARBA00004651"/>
    </source>
</evidence>
<reference evidence="7" key="1">
    <citation type="journal article" date="2012" name="PLoS ONE">
        <title>Gene sets for utilization of primary and secondary nutrition supplies in the distal gut of endangered iberian lynx.</title>
        <authorList>
            <person name="Alcaide M."/>
            <person name="Messina E."/>
            <person name="Richter M."/>
            <person name="Bargiela R."/>
            <person name="Peplies J."/>
            <person name="Huws S.A."/>
            <person name="Newbold C.J."/>
            <person name="Golyshin P.N."/>
            <person name="Simon M.A."/>
            <person name="Lopez G."/>
            <person name="Yakimov M.M."/>
            <person name="Ferrer M."/>
        </authorList>
    </citation>
    <scope>NUCLEOTIDE SEQUENCE</scope>
</reference>
<keyword evidence="4 6" id="KW-1133">Transmembrane helix</keyword>
<dbReference type="AlphaFoldDB" id="J9FFK7"/>
<sequence length="192" mass="22006">MQSAVSRAESAASDWSFKSYNLTQTEYAMRRHMTAWHEKLTLSLACLIFFFIGAPLGGIIRKGGLGMPVVVSVLIFIIYYIINNTGYKMARDGKWIVWMGMWTSTAILAPLGAFLTYKSNNDSVVLNADAYMHWFKKIVGIRSVRHLFRKEVIIHDPDYKRLSVDLQQLSTDCLQYCKVNRLKQMPNYSVYG</sequence>
<comment type="caution">
    <text evidence="7">The sequence shown here is derived from an EMBL/GenBank/DDBJ whole genome shotgun (WGS) entry which is preliminary data.</text>
</comment>
<comment type="subcellular location">
    <subcellularLocation>
        <location evidence="1">Cell membrane</location>
        <topology evidence="1">Multi-pass membrane protein</topology>
    </subcellularLocation>
</comment>
<gene>
    <name evidence="7" type="ORF">EVA_18205</name>
</gene>
<proteinExistence type="predicted"/>
<evidence type="ECO:0000256" key="3">
    <source>
        <dbReference type="ARBA" id="ARBA00022692"/>
    </source>
</evidence>
<name>J9FFK7_9ZZZZ</name>
<keyword evidence="3 6" id="KW-0812">Transmembrane</keyword>
<dbReference type="PANTHER" id="PTHR33529">
    <property type="entry name" value="SLR0882 PROTEIN-RELATED"/>
    <property type="match status" value="1"/>
</dbReference>
<feature type="transmembrane region" description="Helical" evidence="6">
    <location>
        <begin position="40"/>
        <end position="59"/>
    </location>
</feature>
<organism evidence="7">
    <name type="scientific">gut metagenome</name>
    <dbReference type="NCBI Taxonomy" id="749906"/>
    <lineage>
        <taxon>unclassified sequences</taxon>
        <taxon>metagenomes</taxon>
        <taxon>organismal metagenomes</taxon>
    </lineage>
</organism>
<evidence type="ECO:0000256" key="4">
    <source>
        <dbReference type="ARBA" id="ARBA00022989"/>
    </source>
</evidence>
<evidence type="ECO:0000256" key="5">
    <source>
        <dbReference type="ARBA" id="ARBA00023136"/>
    </source>
</evidence>
<evidence type="ECO:0000313" key="7">
    <source>
        <dbReference type="EMBL" id="EJW93691.1"/>
    </source>
</evidence>
<dbReference type="GO" id="GO:0015920">
    <property type="term" value="P:lipopolysaccharide transport"/>
    <property type="evidence" value="ECO:0007669"/>
    <property type="project" value="TreeGrafter"/>
</dbReference>
<protein>
    <submittedName>
        <fullName evidence="7">Permease, YjgP/YjgQ family</fullName>
    </submittedName>
</protein>
<dbReference type="EMBL" id="AMCI01006818">
    <property type="protein sequence ID" value="EJW93691.1"/>
    <property type="molecule type" value="Genomic_DNA"/>
</dbReference>